<feature type="domain" description="C2H2-type" evidence="5">
    <location>
        <begin position="73"/>
        <end position="106"/>
    </location>
</feature>
<evidence type="ECO:0000313" key="7">
    <source>
        <dbReference type="Proteomes" id="UP000759131"/>
    </source>
</evidence>
<proteinExistence type="predicted"/>
<keyword evidence="7" id="KW-1185">Reference proteome</keyword>
<dbReference type="InterPro" id="IPR013087">
    <property type="entry name" value="Znf_C2H2_type"/>
</dbReference>
<dbReference type="PROSITE" id="PS50157">
    <property type="entry name" value="ZINC_FINGER_C2H2_2"/>
    <property type="match status" value="3"/>
</dbReference>
<dbReference type="PANTHER" id="PTHR23235">
    <property type="entry name" value="KRUEPPEL-LIKE TRANSCRIPTION FACTOR"/>
    <property type="match status" value="1"/>
</dbReference>
<feature type="non-terminal residue" evidence="6">
    <location>
        <position position="1"/>
    </location>
</feature>
<dbReference type="GO" id="GO:0000978">
    <property type="term" value="F:RNA polymerase II cis-regulatory region sequence-specific DNA binding"/>
    <property type="evidence" value="ECO:0007669"/>
    <property type="project" value="TreeGrafter"/>
</dbReference>
<dbReference type="PROSITE" id="PS00028">
    <property type="entry name" value="ZINC_FINGER_C2H2_1"/>
    <property type="match status" value="1"/>
</dbReference>
<reference evidence="6" key="1">
    <citation type="submission" date="2020-11" db="EMBL/GenBank/DDBJ databases">
        <authorList>
            <person name="Tran Van P."/>
        </authorList>
    </citation>
    <scope>NUCLEOTIDE SEQUENCE</scope>
</reference>
<feature type="domain" description="C2H2-type" evidence="5">
    <location>
        <begin position="43"/>
        <end position="72"/>
    </location>
</feature>
<dbReference type="SUPFAM" id="SSF57667">
    <property type="entry name" value="beta-beta-alpha zinc fingers"/>
    <property type="match status" value="2"/>
</dbReference>
<dbReference type="GO" id="GO:0000981">
    <property type="term" value="F:DNA-binding transcription factor activity, RNA polymerase II-specific"/>
    <property type="evidence" value="ECO:0007669"/>
    <property type="project" value="TreeGrafter"/>
</dbReference>
<dbReference type="SMART" id="SM00355">
    <property type="entry name" value="ZnF_C2H2"/>
    <property type="match status" value="3"/>
</dbReference>
<organism evidence="6">
    <name type="scientific">Medioppia subpectinata</name>
    <dbReference type="NCBI Taxonomy" id="1979941"/>
    <lineage>
        <taxon>Eukaryota</taxon>
        <taxon>Metazoa</taxon>
        <taxon>Ecdysozoa</taxon>
        <taxon>Arthropoda</taxon>
        <taxon>Chelicerata</taxon>
        <taxon>Arachnida</taxon>
        <taxon>Acari</taxon>
        <taxon>Acariformes</taxon>
        <taxon>Sarcoptiformes</taxon>
        <taxon>Oribatida</taxon>
        <taxon>Brachypylina</taxon>
        <taxon>Oppioidea</taxon>
        <taxon>Oppiidae</taxon>
        <taxon>Medioppia</taxon>
    </lineage>
</organism>
<keyword evidence="2 4" id="KW-0863">Zinc-finger</keyword>
<name>A0A7R9L839_9ACAR</name>
<dbReference type="PANTHER" id="PTHR23235:SF120">
    <property type="entry name" value="KRUPPEL-LIKE FACTOR 15"/>
    <property type="match status" value="1"/>
</dbReference>
<evidence type="ECO:0000256" key="1">
    <source>
        <dbReference type="ARBA" id="ARBA00022723"/>
    </source>
</evidence>
<dbReference type="EMBL" id="OC873662">
    <property type="protein sequence ID" value="CAD7636827.1"/>
    <property type="molecule type" value="Genomic_DNA"/>
</dbReference>
<evidence type="ECO:0000256" key="4">
    <source>
        <dbReference type="PROSITE-ProRule" id="PRU00042"/>
    </source>
</evidence>
<sequence>MADMTVSSTDPSMAAMADRPALPEYVATIDSQLSSIRDGRQHYRCLRDDCHYVTNKSSIAVRHIRRHINEKPYKCWHKDDNEDCNQQFYQKCDLRVHLIRHYEDKPFKCSQNSCDKCFTTQKALTLHLRRHSLTEG</sequence>
<protein>
    <recommendedName>
        <fullName evidence="5">C2H2-type domain-containing protein</fullName>
    </recommendedName>
</protein>
<dbReference type="InterPro" id="IPR036236">
    <property type="entry name" value="Znf_C2H2_sf"/>
</dbReference>
<dbReference type="GO" id="GO:0008270">
    <property type="term" value="F:zinc ion binding"/>
    <property type="evidence" value="ECO:0007669"/>
    <property type="project" value="UniProtKB-KW"/>
</dbReference>
<evidence type="ECO:0000259" key="5">
    <source>
        <dbReference type="PROSITE" id="PS50157"/>
    </source>
</evidence>
<gene>
    <name evidence="6" type="ORF">OSB1V03_LOCUS16759</name>
</gene>
<feature type="domain" description="C2H2-type" evidence="5">
    <location>
        <begin position="107"/>
        <end position="136"/>
    </location>
</feature>
<keyword evidence="1" id="KW-0479">Metal-binding</keyword>
<accession>A0A7R9L839</accession>
<evidence type="ECO:0000256" key="3">
    <source>
        <dbReference type="ARBA" id="ARBA00022833"/>
    </source>
</evidence>
<dbReference type="Pfam" id="PF00096">
    <property type="entry name" value="zf-C2H2"/>
    <property type="match status" value="1"/>
</dbReference>
<evidence type="ECO:0000256" key="2">
    <source>
        <dbReference type="ARBA" id="ARBA00022771"/>
    </source>
</evidence>
<dbReference type="Gene3D" id="3.30.160.60">
    <property type="entry name" value="Classic Zinc Finger"/>
    <property type="match status" value="3"/>
</dbReference>
<dbReference type="Proteomes" id="UP000759131">
    <property type="component" value="Unassembled WGS sequence"/>
</dbReference>
<keyword evidence="3" id="KW-0862">Zinc</keyword>
<dbReference type="AlphaFoldDB" id="A0A7R9L839"/>
<dbReference type="EMBL" id="CAJPIZ010019087">
    <property type="protein sequence ID" value="CAG2116803.1"/>
    <property type="molecule type" value="Genomic_DNA"/>
</dbReference>
<dbReference type="OrthoDB" id="8117402at2759"/>
<evidence type="ECO:0000313" key="6">
    <source>
        <dbReference type="EMBL" id="CAD7636827.1"/>
    </source>
</evidence>